<keyword evidence="1" id="KW-1133">Transmembrane helix</keyword>
<feature type="transmembrane region" description="Helical" evidence="1">
    <location>
        <begin position="244"/>
        <end position="265"/>
    </location>
</feature>
<comment type="caution">
    <text evidence="2">The sequence shown here is derived from an EMBL/GenBank/DDBJ whole genome shotgun (WGS) entry which is preliminary data.</text>
</comment>
<protein>
    <submittedName>
        <fullName evidence="2">Uncharacterized protein</fullName>
    </submittedName>
</protein>
<dbReference type="AlphaFoldDB" id="A0AAD5TD67"/>
<keyword evidence="1" id="KW-0472">Membrane</keyword>
<keyword evidence="3" id="KW-1185">Reference proteome</keyword>
<evidence type="ECO:0000313" key="2">
    <source>
        <dbReference type="EMBL" id="KAJ3135947.1"/>
    </source>
</evidence>
<gene>
    <name evidence="2" type="ORF">HK100_002226</name>
</gene>
<dbReference type="EMBL" id="JADGJH010000151">
    <property type="protein sequence ID" value="KAJ3135947.1"/>
    <property type="molecule type" value="Genomic_DNA"/>
</dbReference>
<accession>A0AAD5TD67</accession>
<organism evidence="2 3">
    <name type="scientific">Physocladia obscura</name>
    <dbReference type="NCBI Taxonomy" id="109957"/>
    <lineage>
        <taxon>Eukaryota</taxon>
        <taxon>Fungi</taxon>
        <taxon>Fungi incertae sedis</taxon>
        <taxon>Chytridiomycota</taxon>
        <taxon>Chytridiomycota incertae sedis</taxon>
        <taxon>Chytridiomycetes</taxon>
        <taxon>Chytridiales</taxon>
        <taxon>Chytriomycetaceae</taxon>
        <taxon>Physocladia</taxon>
    </lineage>
</organism>
<proteinExistence type="predicted"/>
<sequence>MSLLLQANRDTLHDVFFYSYPEGLISGYFYEYTQLYFFGFPIGNPTVVNESKNYTTSFPLNYKQSYSSYISPSYSLEGLILKTLVYVAINEKTGETVAVTSDWVVSSISSTIINTVATIPYPTFVAVLEVNTAYVLATTSTAQVLSSDLSTILTLDQVDDPFFKDICNILNLKYPNMNITQQIAMISSSLLLETAYSVLRTVNGGNWRTEIYLINSTVGQMLFMEYLDVDAVESDLNATSINTGLIMLGVILTVLIFGIAFAIVISQQLQMVSKQIIMLKQLKFLEVLEKNTGVKNRSFVYELAGLQELFHEMVVVFANTLKVSNSLQGKIASTAKSAQGDRNSVV</sequence>
<reference evidence="2" key="1">
    <citation type="submission" date="2020-05" db="EMBL/GenBank/DDBJ databases">
        <title>Phylogenomic resolution of chytrid fungi.</title>
        <authorList>
            <person name="Stajich J.E."/>
            <person name="Amses K."/>
            <person name="Simmons R."/>
            <person name="Seto K."/>
            <person name="Myers J."/>
            <person name="Bonds A."/>
            <person name="Quandt C.A."/>
            <person name="Barry K."/>
            <person name="Liu P."/>
            <person name="Grigoriev I."/>
            <person name="Longcore J.E."/>
            <person name="James T.Y."/>
        </authorList>
    </citation>
    <scope>NUCLEOTIDE SEQUENCE</scope>
    <source>
        <strain evidence="2">JEL0513</strain>
    </source>
</reference>
<name>A0AAD5TD67_9FUNG</name>
<keyword evidence="1" id="KW-0812">Transmembrane</keyword>
<evidence type="ECO:0000256" key="1">
    <source>
        <dbReference type="SAM" id="Phobius"/>
    </source>
</evidence>
<dbReference type="Proteomes" id="UP001211907">
    <property type="component" value="Unassembled WGS sequence"/>
</dbReference>
<evidence type="ECO:0000313" key="3">
    <source>
        <dbReference type="Proteomes" id="UP001211907"/>
    </source>
</evidence>